<dbReference type="AlphaFoldDB" id="A0A9P3GNP3"/>
<proteinExistence type="predicted"/>
<evidence type="ECO:0000313" key="2">
    <source>
        <dbReference type="Proteomes" id="UP000703269"/>
    </source>
</evidence>
<organism evidence="1 2">
    <name type="scientific">Phanerochaete sordida</name>
    <dbReference type="NCBI Taxonomy" id="48140"/>
    <lineage>
        <taxon>Eukaryota</taxon>
        <taxon>Fungi</taxon>
        <taxon>Dikarya</taxon>
        <taxon>Basidiomycota</taxon>
        <taxon>Agaricomycotina</taxon>
        <taxon>Agaricomycetes</taxon>
        <taxon>Polyporales</taxon>
        <taxon>Phanerochaetaceae</taxon>
        <taxon>Phanerochaete</taxon>
    </lineage>
</organism>
<keyword evidence="2" id="KW-1185">Reference proteome</keyword>
<gene>
    <name evidence="1" type="ORF">PsYK624_129710</name>
</gene>
<reference evidence="1 2" key="1">
    <citation type="submission" date="2021-08" db="EMBL/GenBank/DDBJ databases">
        <title>Draft Genome Sequence of Phanerochaete sordida strain YK-624.</title>
        <authorList>
            <person name="Mori T."/>
            <person name="Dohra H."/>
            <person name="Suzuki T."/>
            <person name="Kawagishi H."/>
            <person name="Hirai H."/>
        </authorList>
    </citation>
    <scope>NUCLEOTIDE SEQUENCE [LARGE SCALE GENOMIC DNA]</scope>
    <source>
        <strain evidence="1 2">YK-624</strain>
    </source>
</reference>
<dbReference type="Proteomes" id="UP000703269">
    <property type="component" value="Unassembled WGS sequence"/>
</dbReference>
<comment type="caution">
    <text evidence="1">The sequence shown here is derived from an EMBL/GenBank/DDBJ whole genome shotgun (WGS) entry which is preliminary data.</text>
</comment>
<accession>A0A9P3GNP3</accession>
<dbReference type="EMBL" id="BPQB01000063">
    <property type="protein sequence ID" value="GJE96765.1"/>
    <property type="molecule type" value="Genomic_DNA"/>
</dbReference>
<protein>
    <submittedName>
        <fullName evidence="1">Uncharacterized protein</fullName>
    </submittedName>
</protein>
<sequence>MAALEHQCRSPKPPLIFSTRGQGPYRFGSPELLITPMLQASSPADEVFLPRNMGRRTTAHTSSCPANAKQYVWPGVCRMPSSVVSPTRDIHRVRARHENSVASAARHYTRSGFKAASCHAWTASRYIETG</sequence>
<name>A0A9P3GNP3_9APHY</name>
<evidence type="ECO:0000313" key="1">
    <source>
        <dbReference type="EMBL" id="GJE96765.1"/>
    </source>
</evidence>